<feature type="transmembrane region" description="Helical" evidence="6">
    <location>
        <begin position="151"/>
        <end position="167"/>
    </location>
</feature>
<dbReference type="EMBL" id="JAJEKE010000003">
    <property type="protein sequence ID" value="MCQ1528957.1"/>
    <property type="molecule type" value="Genomic_DNA"/>
</dbReference>
<feature type="transmembrane region" description="Helical" evidence="6">
    <location>
        <begin position="179"/>
        <end position="197"/>
    </location>
</feature>
<proteinExistence type="predicted"/>
<evidence type="ECO:0000256" key="4">
    <source>
        <dbReference type="ARBA" id="ARBA00022989"/>
    </source>
</evidence>
<sequence length="476" mass="51322">MTTQKVAEVKKNTRLPEFLRNPNSYVIIFILILCAMIATWIIPAGQFERVKDEASGKTVIVADSFKNVESAPVNVFGMLKAIPIGVKDSIGIITFIFIISGSIQIIKGTGALDAGIIKVVNRLKGKDTPLLVIITILFTLLGAAFGFAEETIPFIPLGVSMALALGYDRMVGFHIVRTAAWIGFAGAFLNPFSIGVAQSIAELPLFSGLGFRVLCYFIFLGIGLWFIIGYAKKVKKDPSISVLYNYEGERGDSSFVLDLENSAFTLRQKIVLLLFLVNIGLLIFGVIKYGWYTTELSALFLGFGIICGFVGGMPPNGIAKQFCKGMAEVTSGAIVVGLARAIVVILDQGIIMDTIIYGLSRPIMDAGAVVASLGIFAIQSLLNFFIGSSSGLAAATMPIMVPLGDLIGVTRQTTVLAFQFGDGITNMLYPAMMYYLVFADIPYSGWFKHILKLVIYLSITAAILTAVAAIINYGPF</sequence>
<feature type="transmembrane region" description="Helical" evidence="6">
    <location>
        <begin position="209"/>
        <end position="231"/>
    </location>
</feature>
<accession>A0ABT1NCH4</accession>
<dbReference type="PANTHER" id="PTHR43652">
    <property type="entry name" value="BASIC AMINO ACID ANTIPORTER YFCC-RELATED"/>
    <property type="match status" value="1"/>
</dbReference>
<feature type="transmembrane region" description="Helical" evidence="6">
    <location>
        <begin position="270"/>
        <end position="290"/>
    </location>
</feature>
<evidence type="ECO:0000313" key="8">
    <source>
        <dbReference type="Proteomes" id="UP001651880"/>
    </source>
</evidence>
<dbReference type="RefSeq" id="WP_255226480.1">
    <property type="nucleotide sequence ID" value="NZ_JAJEKE010000003.1"/>
</dbReference>
<organism evidence="7 8">
    <name type="scientific">Lutispora saccharofermentans</name>
    <dbReference type="NCBI Taxonomy" id="3024236"/>
    <lineage>
        <taxon>Bacteria</taxon>
        <taxon>Bacillati</taxon>
        <taxon>Bacillota</taxon>
        <taxon>Clostridia</taxon>
        <taxon>Lutisporales</taxon>
        <taxon>Lutisporaceae</taxon>
        <taxon>Lutispora</taxon>
    </lineage>
</organism>
<evidence type="ECO:0000256" key="2">
    <source>
        <dbReference type="ARBA" id="ARBA00022475"/>
    </source>
</evidence>
<comment type="caution">
    <text evidence="7">The sequence shown here is derived from an EMBL/GenBank/DDBJ whole genome shotgun (WGS) entry which is preliminary data.</text>
</comment>
<comment type="subcellular location">
    <subcellularLocation>
        <location evidence="1">Cell membrane</location>
        <topology evidence="1">Multi-pass membrane protein</topology>
    </subcellularLocation>
</comment>
<evidence type="ECO:0000256" key="5">
    <source>
        <dbReference type="ARBA" id="ARBA00023136"/>
    </source>
</evidence>
<feature type="transmembrane region" description="Helical" evidence="6">
    <location>
        <begin position="427"/>
        <end position="446"/>
    </location>
</feature>
<dbReference type="Pfam" id="PF03606">
    <property type="entry name" value="DcuC"/>
    <property type="match status" value="1"/>
</dbReference>
<evidence type="ECO:0000256" key="1">
    <source>
        <dbReference type="ARBA" id="ARBA00004651"/>
    </source>
</evidence>
<dbReference type="InterPro" id="IPR018385">
    <property type="entry name" value="C4_dicarb_anaerob_car-like"/>
</dbReference>
<evidence type="ECO:0000256" key="3">
    <source>
        <dbReference type="ARBA" id="ARBA00022692"/>
    </source>
</evidence>
<dbReference type="InterPro" id="IPR051679">
    <property type="entry name" value="DASS-Related_Transporters"/>
</dbReference>
<feature type="transmembrane region" description="Helical" evidence="6">
    <location>
        <begin position="24"/>
        <end position="42"/>
    </location>
</feature>
<keyword evidence="2" id="KW-1003">Cell membrane</keyword>
<protein>
    <submittedName>
        <fullName evidence="7">AbgT family transporter</fullName>
    </submittedName>
</protein>
<reference evidence="7 8" key="1">
    <citation type="submission" date="2021-10" db="EMBL/GenBank/DDBJ databases">
        <title>Lutispora strain m25 sp. nov., a thermophilic, non-spore-forming bacterium isolated from a lab-scale methanogenic bioreactor digesting anaerobic sludge.</title>
        <authorList>
            <person name="El Houari A."/>
            <person name="Mcdonald J."/>
        </authorList>
    </citation>
    <scope>NUCLEOTIDE SEQUENCE [LARGE SCALE GENOMIC DNA]</scope>
    <source>
        <strain evidence="8">m25</strain>
    </source>
</reference>
<keyword evidence="4 6" id="KW-1133">Transmembrane helix</keyword>
<evidence type="ECO:0000313" key="7">
    <source>
        <dbReference type="EMBL" id="MCQ1528957.1"/>
    </source>
</evidence>
<keyword evidence="8" id="KW-1185">Reference proteome</keyword>
<feature type="transmembrane region" description="Helical" evidence="6">
    <location>
        <begin position="366"/>
        <end position="387"/>
    </location>
</feature>
<feature type="transmembrane region" description="Helical" evidence="6">
    <location>
        <begin position="296"/>
        <end position="313"/>
    </location>
</feature>
<feature type="transmembrane region" description="Helical" evidence="6">
    <location>
        <begin position="453"/>
        <end position="473"/>
    </location>
</feature>
<feature type="transmembrane region" description="Helical" evidence="6">
    <location>
        <begin position="128"/>
        <end position="145"/>
    </location>
</feature>
<evidence type="ECO:0000256" key="6">
    <source>
        <dbReference type="SAM" id="Phobius"/>
    </source>
</evidence>
<name>A0ABT1NCH4_9FIRM</name>
<gene>
    <name evidence="7" type="ORF">LJD61_05270</name>
</gene>
<feature type="transmembrane region" description="Helical" evidence="6">
    <location>
        <begin position="325"/>
        <end position="346"/>
    </location>
</feature>
<keyword evidence="3 6" id="KW-0812">Transmembrane</keyword>
<dbReference type="Proteomes" id="UP001651880">
    <property type="component" value="Unassembled WGS sequence"/>
</dbReference>
<keyword evidence="5 6" id="KW-0472">Membrane</keyword>
<dbReference type="PANTHER" id="PTHR43652:SF2">
    <property type="entry name" value="BASIC AMINO ACID ANTIPORTER YFCC-RELATED"/>
    <property type="match status" value="1"/>
</dbReference>